<dbReference type="Proteomes" id="UP001433508">
    <property type="component" value="Unassembled WGS sequence"/>
</dbReference>
<evidence type="ECO:0000313" key="1">
    <source>
        <dbReference type="EMBL" id="KAK9241430.1"/>
    </source>
</evidence>
<sequence length="173" mass="19330">MDNTGIEPGTSRMLSGCDNQLHQMPLTTAPPKLSSGSPGANRPLHQTVQALAHSRDSERQWLRGPQAPCVLCGLPGQNLPDHLFFRCSVSHCIWGVVAEHLHILRPPPLAAATLVLGRPPVVLAHVMLYVHLVWGSYRRRVHRPGPPPTLGLVQWSSLIRRSLRYQQYEEPWE</sequence>
<proteinExistence type="predicted"/>
<name>A0ACC3TD16_LIPKO</name>
<organism evidence="1 2">
    <name type="scientific">Lipomyces kononenkoae</name>
    <name type="common">Yeast</name>
    <dbReference type="NCBI Taxonomy" id="34357"/>
    <lineage>
        <taxon>Eukaryota</taxon>
        <taxon>Fungi</taxon>
        <taxon>Dikarya</taxon>
        <taxon>Ascomycota</taxon>
        <taxon>Saccharomycotina</taxon>
        <taxon>Lipomycetes</taxon>
        <taxon>Lipomycetales</taxon>
        <taxon>Lipomycetaceae</taxon>
        <taxon>Lipomyces</taxon>
    </lineage>
</organism>
<comment type="caution">
    <text evidence="1">The sequence shown here is derived from an EMBL/GenBank/DDBJ whole genome shotgun (WGS) entry which is preliminary data.</text>
</comment>
<evidence type="ECO:0000313" key="2">
    <source>
        <dbReference type="Proteomes" id="UP001433508"/>
    </source>
</evidence>
<keyword evidence="2" id="KW-1185">Reference proteome</keyword>
<reference evidence="2" key="1">
    <citation type="journal article" date="2024" name="Front. Bioeng. Biotechnol.">
        <title>Genome-scale model development and genomic sequencing of the oleaginous clade Lipomyces.</title>
        <authorList>
            <person name="Czajka J.J."/>
            <person name="Han Y."/>
            <person name="Kim J."/>
            <person name="Mondo S.J."/>
            <person name="Hofstad B.A."/>
            <person name="Robles A."/>
            <person name="Haridas S."/>
            <person name="Riley R."/>
            <person name="LaButti K."/>
            <person name="Pangilinan J."/>
            <person name="Andreopoulos W."/>
            <person name="Lipzen A."/>
            <person name="Yan J."/>
            <person name="Wang M."/>
            <person name="Ng V."/>
            <person name="Grigoriev I.V."/>
            <person name="Spatafora J.W."/>
            <person name="Magnuson J.K."/>
            <person name="Baker S.E."/>
            <person name="Pomraning K.R."/>
        </authorList>
    </citation>
    <scope>NUCLEOTIDE SEQUENCE [LARGE SCALE GENOMIC DNA]</scope>
    <source>
        <strain evidence="2">CBS 7786</strain>
    </source>
</reference>
<dbReference type="EMBL" id="MU971335">
    <property type="protein sequence ID" value="KAK9241430.1"/>
    <property type="molecule type" value="Genomic_DNA"/>
</dbReference>
<gene>
    <name evidence="1" type="ORF">V1525DRAFT_429170</name>
</gene>
<accession>A0ACC3TD16</accession>
<protein>
    <submittedName>
        <fullName evidence="1">Uncharacterized protein</fullName>
    </submittedName>
</protein>